<protein>
    <submittedName>
        <fullName evidence="3">Uncharacterized protein</fullName>
    </submittedName>
</protein>
<dbReference type="EMBL" id="JAGPXC010000004">
    <property type="protein sequence ID" value="KAH6654926.1"/>
    <property type="molecule type" value="Genomic_DNA"/>
</dbReference>
<keyword evidence="2" id="KW-0496">Mitochondrion</keyword>
<evidence type="ECO:0000313" key="4">
    <source>
        <dbReference type="Proteomes" id="UP000758603"/>
    </source>
</evidence>
<dbReference type="Gene3D" id="3.30.70.270">
    <property type="match status" value="1"/>
</dbReference>
<dbReference type="GeneID" id="70126737"/>
<comment type="caution">
    <text evidence="3">The sequence shown here is derived from an EMBL/GenBank/DDBJ whole genome shotgun (WGS) entry which is preliminary data.</text>
</comment>
<reference evidence="3" key="1">
    <citation type="journal article" date="2021" name="Nat. Commun.">
        <title>Genetic determinants of endophytism in the Arabidopsis root mycobiome.</title>
        <authorList>
            <person name="Mesny F."/>
            <person name="Miyauchi S."/>
            <person name="Thiergart T."/>
            <person name="Pickel B."/>
            <person name="Atanasova L."/>
            <person name="Karlsson M."/>
            <person name="Huettel B."/>
            <person name="Barry K.W."/>
            <person name="Haridas S."/>
            <person name="Chen C."/>
            <person name="Bauer D."/>
            <person name="Andreopoulos W."/>
            <person name="Pangilinan J."/>
            <person name="LaButti K."/>
            <person name="Riley R."/>
            <person name="Lipzen A."/>
            <person name="Clum A."/>
            <person name="Drula E."/>
            <person name="Henrissat B."/>
            <person name="Kohler A."/>
            <person name="Grigoriev I.V."/>
            <person name="Martin F.M."/>
            <person name="Hacquard S."/>
        </authorList>
    </citation>
    <scope>NUCLEOTIDE SEQUENCE</scope>
    <source>
        <strain evidence="3">MPI-SDFR-AT-0073</strain>
    </source>
</reference>
<dbReference type="InterPro" id="IPR043502">
    <property type="entry name" value="DNA/RNA_pol_sf"/>
</dbReference>
<accession>A0A9P8UML0</accession>
<sequence length="78" mass="8754">RTFLGLIVYFKSFVEGYMIISLLLTRLLRKNTLFVFGEPEKAVIHILKDALASKPVLIRLDYTSGNEVILIINASGLS</sequence>
<keyword evidence="4" id="KW-1185">Reference proteome</keyword>
<organism evidence="3 4">
    <name type="scientific">Truncatella angustata</name>
    <dbReference type="NCBI Taxonomy" id="152316"/>
    <lineage>
        <taxon>Eukaryota</taxon>
        <taxon>Fungi</taxon>
        <taxon>Dikarya</taxon>
        <taxon>Ascomycota</taxon>
        <taxon>Pezizomycotina</taxon>
        <taxon>Sordariomycetes</taxon>
        <taxon>Xylariomycetidae</taxon>
        <taxon>Amphisphaeriales</taxon>
        <taxon>Sporocadaceae</taxon>
        <taxon>Truncatella</taxon>
    </lineage>
</organism>
<dbReference type="GO" id="GO:0005739">
    <property type="term" value="C:mitochondrion"/>
    <property type="evidence" value="ECO:0007669"/>
    <property type="project" value="UniProtKB-SubCell"/>
</dbReference>
<feature type="non-terminal residue" evidence="3">
    <location>
        <position position="1"/>
    </location>
</feature>
<dbReference type="OrthoDB" id="4779436at2759"/>
<dbReference type="AlphaFoldDB" id="A0A9P8UML0"/>
<gene>
    <name evidence="3" type="ORF">BKA67DRAFT_516739</name>
</gene>
<name>A0A9P8UML0_9PEZI</name>
<dbReference type="Proteomes" id="UP000758603">
    <property type="component" value="Unassembled WGS sequence"/>
</dbReference>
<dbReference type="SUPFAM" id="SSF56672">
    <property type="entry name" value="DNA/RNA polymerases"/>
    <property type="match status" value="1"/>
</dbReference>
<evidence type="ECO:0000256" key="2">
    <source>
        <dbReference type="ARBA" id="ARBA00023128"/>
    </source>
</evidence>
<evidence type="ECO:0000313" key="3">
    <source>
        <dbReference type="EMBL" id="KAH6654926.1"/>
    </source>
</evidence>
<proteinExistence type="predicted"/>
<dbReference type="RefSeq" id="XP_045959196.1">
    <property type="nucleotide sequence ID" value="XM_046097845.1"/>
</dbReference>
<comment type="subcellular location">
    <subcellularLocation>
        <location evidence="1">Mitochondrion</location>
    </subcellularLocation>
</comment>
<evidence type="ECO:0000256" key="1">
    <source>
        <dbReference type="ARBA" id="ARBA00004173"/>
    </source>
</evidence>
<dbReference type="InterPro" id="IPR043128">
    <property type="entry name" value="Rev_trsase/Diguanyl_cyclase"/>
</dbReference>